<comment type="caution">
    <text evidence="1">The sequence shown here is derived from an EMBL/GenBank/DDBJ whole genome shotgun (WGS) entry which is preliminary data.</text>
</comment>
<dbReference type="CDD" id="cd02440">
    <property type="entry name" value="AdoMet_MTases"/>
    <property type="match status" value="1"/>
</dbReference>
<sequence>MNHHAPLSHTIDVTRPSVARMYNYYLGGKDNYPADRRVCERLLEHAPSAQVLAVNNRRFLQRVIRCLAVEEGVRQFLDIGAGLPTQDNVHEIAQRYISDARVVYVDSDPMVLAYGRALLEGDDRTAVIQADLREPEAILDHPRVTDLFDLGKPVAALCVSVLHCIPDDDAPAELIRRTAARLCPGSFLAVSQLVSEDARIRHAVTGLMRDSTVGRWGAVRRSSDVDRFFTGLDILAPGLVDVSAWRTDPRFGPRPRTREWTEYGGVGRVP</sequence>
<accession>A0ABP7TJI0</accession>
<evidence type="ECO:0000313" key="1">
    <source>
        <dbReference type="EMBL" id="GAA4027054.1"/>
    </source>
</evidence>
<dbReference type="PIRSF" id="PIRSF017393">
    <property type="entry name" value="MTase_SAV2177"/>
    <property type="match status" value="1"/>
</dbReference>
<dbReference type="EMBL" id="BAAAZX010000041">
    <property type="protein sequence ID" value="GAA4027054.1"/>
    <property type="molecule type" value="Genomic_DNA"/>
</dbReference>
<dbReference type="Gene3D" id="3.40.50.150">
    <property type="entry name" value="Vaccinia Virus protein VP39"/>
    <property type="match status" value="1"/>
</dbReference>
<keyword evidence="1" id="KW-0808">Transferase</keyword>
<dbReference type="GO" id="GO:0032259">
    <property type="term" value="P:methylation"/>
    <property type="evidence" value="ECO:0007669"/>
    <property type="project" value="UniProtKB-KW"/>
</dbReference>
<dbReference type="Proteomes" id="UP001500456">
    <property type="component" value="Unassembled WGS sequence"/>
</dbReference>
<evidence type="ECO:0000313" key="2">
    <source>
        <dbReference type="Proteomes" id="UP001500456"/>
    </source>
</evidence>
<keyword evidence="1" id="KW-0489">Methyltransferase</keyword>
<gene>
    <name evidence="1" type="ORF">GCM10022232_85970</name>
</gene>
<reference evidence="2" key="1">
    <citation type="journal article" date="2019" name="Int. J. Syst. Evol. Microbiol.">
        <title>The Global Catalogue of Microorganisms (GCM) 10K type strain sequencing project: providing services to taxonomists for standard genome sequencing and annotation.</title>
        <authorList>
            <consortium name="The Broad Institute Genomics Platform"/>
            <consortium name="The Broad Institute Genome Sequencing Center for Infectious Disease"/>
            <person name="Wu L."/>
            <person name="Ma J."/>
        </authorList>
    </citation>
    <scope>NUCLEOTIDE SEQUENCE [LARGE SCALE GENOMIC DNA]</scope>
    <source>
        <strain evidence="2">JCM 16924</strain>
    </source>
</reference>
<name>A0ABP7TJI0_9ACTN</name>
<dbReference type="Pfam" id="PF04672">
    <property type="entry name" value="Methyltransf_19"/>
    <property type="match status" value="1"/>
</dbReference>
<dbReference type="RefSeq" id="WP_345570941.1">
    <property type="nucleotide sequence ID" value="NZ_BAAAZX010000041.1"/>
</dbReference>
<keyword evidence="2" id="KW-1185">Reference proteome</keyword>
<dbReference type="GO" id="GO:0008168">
    <property type="term" value="F:methyltransferase activity"/>
    <property type="evidence" value="ECO:0007669"/>
    <property type="project" value="UniProtKB-KW"/>
</dbReference>
<dbReference type="InterPro" id="IPR029063">
    <property type="entry name" value="SAM-dependent_MTases_sf"/>
</dbReference>
<proteinExistence type="predicted"/>
<dbReference type="InterPro" id="IPR006764">
    <property type="entry name" value="SAM_dep_MeTrfase_SAV2177_type"/>
</dbReference>
<protein>
    <submittedName>
        <fullName evidence="1">SAM-dependent methyltransferase</fullName>
    </submittedName>
</protein>
<organism evidence="1 2">
    <name type="scientific">Streptomyces plumbiresistens</name>
    <dbReference type="NCBI Taxonomy" id="511811"/>
    <lineage>
        <taxon>Bacteria</taxon>
        <taxon>Bacillati</taxon>
        <taxon>Actinomycetota</taxon>
        <taxon>Actinomycetes</taxon>
        <taxon>Kitasatosporales</taxon>
        <taxon>Streptomycetaceae</taxon>
        <taxon>Streptomyces</taxon>
    </lineage>
</organism>
<dbReference type="SUPFAM" id="SSF53335">
    <property type="entry name" value="S-adenosyl-L-methionine-dependent methyltransferases"/>
    <property type="match status" value="1"/>
</dbReference>